<dbReference type="PANTHER" id="PTHR33209">
    <property type="entry name" value="PROTEASE 4"/>
    <property type="match status" value="1"/>
</dbReference>
<dbReference type="NCBIfam" id="TIGR00706">
    <property type="entry name" value="SppA_dom"/>
    <property type="match status" value="1"/>
</dbReference>
<dbReference type="GO" id="GO:0008236">
    <property type="term" value="F:serine-type peptidase activity"/>
    <property type="evidence" value="ECO:0007669"/>
    <property type="project" value="UniProtKB-KW"/>
</dbReference>
<feature type="active site" description="Nucleophile" evidence="7">
    <location>
        <position position="387"/>
    </location>
</feature>
<keyword evidence="3" id="KW-0645">Protease</keyword>
<dbReference type="Proteomes" id="UP000725002">
    <property type="component" value="Unassembled WGS sequence"/>
</dbReference>
<dbReference type="InterPro" id="IPR047217">
    <property type="entry name" value="S49_SppA_67K_type_N"/>
</dbReference>
<dbReference type="InterPro" id="IPR004635">
    <property type="entry name" value="Pept_S49_SppA"/>
</dbReference>
<proteinExistence type="inferred from homology"/>
<evidence type="ECO:0000256" key="3">
    <source>
        <dbReference type="ARBA" id="ARBA00022670"/>
    </source>
</evidence>
<name>A0A940DQJ5_9BACT</name>
<dbReference type="Gene3D" id="3.90.226.10">
    <property type="entry name" value="2-enoyl-CoA Hydratase, Chain A, domain 1"/>
    <property type="match status" value="3"/>
</dbReference>
<evidence type="ECO:0000256" key="2">
    <source>
        <dbReference type="ARBA" id="ARBA00008683"/>
    </source>
</evidence>
<evidence type="ECO:0000256" key="4">
    <source>
        <dbReference type="ARBA" id="ARBA00022801"/>
    </source>
</evidence>
<gene>
    <name evidence="9" type="primary">sppA</name>
    <name evidence="9" type="ORF">IAB75_02850</name>
</gene>
<dbReference type="AlphaFoldDB" id="A0A940DQJ5"/>
<dbReference type="PANTHER" id="PTHR33209:SF1">
    <property type="entry name" value="PEPTIDASE S49 DOMAIN-CONTAINING PROTEIN"/>
    <property type="match status" value="1"/>
</dbReference>
<organism evidence="9 10">
    <name type="scientific">Candidatus Cryptobacteroides avicola</name>
    <dbReference type="NCBI Taxonomy" id="2840757"/>
    <lineage>
        <taxon>Bacteria</taxon>
        <taxon>Pseudomonadati</taxon>
        <taxon>Bacteroidota</taxon>
        <taxon>Bacteroidia</taxon>
        <taxon>Bacteroidales</taxon>
        <taxon>Candidatus Cryptobacteroides</taxon>
    </lineage>
</organism>
<dbReference type="InterPro" id="IPR002142">
    <property type="entry name" value="Peptidase_S49"/>
</dbReference>
<feature type="active site" description="Proton donor/acceptor" evidence="7">
    <location>
        <position position="194"/>
    </location>
</feature>
<dbReference type="EMBL" id="JADILV010000021">
    <property type="protein sequence ID" value="MBO8483043.1"/>
    <property type="molecule type" value="Genomic_DNA"/>
</dbReference>
<comment type="similarity">
    <text evidence="2">Belongs to the peptidase S49 family.</text>
</comment>
<evidence type="ECO:0000256" key="5">
    <source>
        <dbReference type="ARBA" id="ARBA00022825"/>
    </source>
</evidence>
<dbReference type="SUPFAM" id="SSF52096">
    <property type="entry name" value="ClpP/crotonase"/>
    <property type="match status" value="2"/>
</dbReference>
<evidence type="ECO:0000259" key="8">
    <source>
        <dbReference type="Pfam" id="PF01343"/>
    </source>
</evidence>
<dbReference type="GO" id="GO:0006465">
    <property type="term" value="P:signal peptide processing"/>
    <property type="evidence" value="ECO:0007669"/>
    <property type="project" value="InterPro"/>
</dbReference>
<feature type="domain" description="Peptidase S49" evidence="8">
    <location>
        <begin position="371"/>
        <end position="519"/>
    </location>
</feature>
<protein>
    <submittedName>
        <fullName evidence="9">Signal peptide peptidase SppA</fullName>
    </submittedName>
</protein>
<keyword evidence="5" id="KW-0720">Serine protease</keyword>
<dbReference type="InterPro" id="IPR029045">
    <property type="entry name" value="ClpP/crotonase-like_dom_sf"/>
</dbReference>
<dbReference type="NCBIfam" id="TIGR00705">
    <property type="entry name" value="SppA_67K"/>
    <property type="match status" value="1"/>
</dbReference>
<accession>A0A940DQJ5</accession>
<evidence type="ECO:0000256" key="1">
    <source>
        <dbReference type="ARBA" id="ARBA00004370"/>
    </source>
</evidence>
<dbReference type="CDD" id="cd07018">
    <property type="entry name" value="S49_SppA_67K_type"/>
    <property type="match status" value="1"/>
</dbReference>
<dbReference type="CDD" id="cd07023">
    <property type="entry name" value="S49_Sppa_N_C"/>
    <property type="match status" value="1"/>
</dbReference>
<evidence type="ECO:0000256" key="7">
    <source>
        <dbReference type="PIRSR" id="PIRSR001217-1"/>
    </source>
</evidence>
<keyword evidence="4" id="KW-0378">Hydrolase</keyword>
<dbReference type="GO" id="GO:0016020">
    <property type="term" value="C:membrane"/>
    <property type="evidence" value="ECO:0007669"/>
    <property type="project" value="UniProtKB-SubCell"/>
</dbReference>
<dbReference type="InterPro" id="IPR004634">
    <property type="entry name" value="Pept_S49_pIV"/>
</dbReference>
<feature type="domain" description="Peptidase S49" evidence="8">
    <location>
        <begin position="124"/>
        <end position="274"/>
    </location>
</feature>
<comment type="caution">
    <text evidence="9">The sequence shown here is derived from an EMBL/GenBank/DDBJ whole genome shotgun (WGS) entry which is preliminary data.</text>
</comment>
<evidence type="ECO:0000256" key="6">
    <source>
        <dbReference type="ARBA" id="ARBA00023136"/>
    </source>
</evidence>
<keyword evidence="6" id="KW-0472">Membrane</keyword>
<reference evidence="9" key="1">
    <citation type="submission" date="2020-10" db="EMBL/GenBank/DDBJ databases">
        <authorList>
            <person name="Gilroy R."/>
        </authorList>
    </citation>
    <scope>NUCLEOTIDE SEQUENCE</scope>
    <source>
        <strain evidence="9">G3-8215</strain>
    </source>
</reference>
<dbReference type="Gene3D" id="6.20.330.10">
    <property type="match status" value="1"/>
</dbReference>
<dbReference type="Pfam" id="PF01343">
    <property type="entry name" value="Peptidase_S49"/>
    <property type="match status" value="2"/>
</dbReference>
<dbReference type="PIRSF" id="PIRSF001217">
    <property type="entry name" value="Protease_4_SppA"/>
    <property type="match status" value="1"/>
</dbReference>
<evidence type="ECO:0000313" key="9">
    <source>
        <dbReference type="EMBL" id="MBO8483043.1"/>
    </source>
</evidence>
<reference evidence="9" key="2">
    <citation type="journal article" date="2021" name="PeerJ">
        <title>Extensive microbial diversity within the chicken gut microbiome revealed by metagenomics and culture.</title>
        <authorList>
            <person name="Gilroy R."/>
            <person name="Ravi A."/>
            <person name="Getino M."/>
            <person name="Pursley I."/>
            <person name="Horton D.L."/>
            <person name="Alikhan N.F."/>
            <person name="Baker D."/>
            <person name="Gharbi K."/>
            <person name="Hall N."/>
            <person name="Watson M."/>
            <person name="Adriaenssens E.M."/>
            <person name="Foster-Nyarko E."/>
            <person name="Jarju S."/>
            <person name="Secka A."/>
            <person name="Antonio M."/>
            <person name="Oren A."/>
            <person name="Chaudhuri R.R."/>
            <person name="La Ragione R."/>
            <person name="Hildebrand F."/>
            <person name="Pallen M.J."/>
        </authorList>
    </citation>
    <scope>NUCLEOTIDE SEQUENCE</scope>
    <source>
        <strain evidence="9">G3-8215</strain>
    </source>
</reference>
<comment type="subcellular location">
    <subcellularLocation>
        <location evidence="1">Membrane</location>
    </subcellularLocation>
</comment>
<evidence type="ECO:0000313" key="10">
    <source>
        <dbReference type="Proteomes" id="UP000725002"/>
    </source>
</evidence>
<dbReference type="InterPro" id="IPR047272">
    <property type="entry name" value="S49_SppA_C"/>
</dbReference>
<sequence length="592" mass="64872">MKEFIKMTLAAMLGFFLVGLVFFFFSLAFIGSLAALGSSQPVMPRTAVLSLDFSKIAVSEQTTETDPISQLQGNNMTVIGIWDAIQAIDAAAADPAIKYMYMRPDMVSGGIAEIEELRTAIDGFRRSGKAVISYMETPSTPGYYLASASDKVYMSVHEGTMSLISGLSSQMIFLKDILDKLGVNVQLIRHGKYKSAGEMFIKDSPSPENLQQNQELLDAIWNNWTSTIASAREISQDDFNSLIDNLKLNFSEDFLNNGLVDELLTREQLKQKLSDYFDAGQTENVPMVSLTDYAKLKVLPNFKAENKIAVIYANGDIVNGSEPEQVAGDRFASIIADVRKDSTVKAVVFRVSSPGGSVFASEKIKTEIDLLRQDKPVIASYGAYAASGGYWISNSCDYIFTNAGTLTGSIGVFSMIPDFSGTLEDIAHVNITAVSTNRHGDMYSGFRPLDKAETAYMQASVEKIYDKFTSIVADGRNLDKSYVDSIAQGRVWAGSDALDLGLVDQIGTIKDAILYAAASADGDYGQDLANWQIVEYPKPLTTMEKLMQAFNGDNAKVFAGTPFEGIEEAFMDWNGTRTGQVYARMPYEIEIK</sequence>